<evidence type="ECO:0000313" key="3">
    <source>
        <dbReference type="EMBL" id="SHK38746.1"/>
    </source>
</evidence>
<feature type="transmembrane region" description="Helical" evidence="2">
    <location>
        <begin position="259"/>
        <end position="281"/>
    </location>
</feature>
<keyword evidence="2" id="KW-0812">Transmembrane</keyword>
<dbReference type="GO" id="GO:0016020">
    <property type="term" value="C:membrane"/>
    <property type="evidence" value="ECO:0007669"/>
    <property type="project" value="InterPro"/>
</dbReference>
<dbReference type="EMBL" id="FRAW01000005">
    <property type="protein sequence ID" value="SHK38746.1"/>
    <property type="molecule type" value="Genomic_DNA"/>
</dbReference>
<keyword evidence="3" id="KW-0482">Metalloprotease</keyword>
<feature type="transmembrane region" description="Helical" evidence="2">
    <location>
        <begin position="155"/>
        <end position="179"/>
    </location>
</feature>
<feature type="transmembrane region" description="Helical" evidence="2">
    <location>
        <begin position="362"/>
        <end position="386"/>
    </location>
</feature>
<evidence type="ECO:0000256" key="1">
    <source>
        <dbReference type="SAM" id="Coils"/>
    </source>
</evidence>
<keyword evidence="4" id="KW-1185">Reference proteome</keyword>
<keyword evidence="2" id="KW-1133">Transmembrane helix</keyword>
<feature type="coiled-coil region" evidence="1">
    <location>
        <begin position="496"/>
        <end position="557"/>
    </location>
</feature>
<keyword evidence="3" id="KW-0378">Hydrolase</keyword>
<keyword evidence="1" id="KW-0175">Coiled coil</keyword>
<dbReference type="GO" id="GO:0005737">
    <property type="term" value="C:cytoplasm"/>
    <property type="evidence" value="ECO:0007669"/>
    <property type="project" value="TreeGrafter"/>
</dbReference>
<feature type="transmembrane region" description="Helical" evidence="2">
    <location>
        <begin position="392"/>
        <end position="418"/>
    </location>
</feature>
<organism evidence="3 4">
    <name type="scientific">Fibrobacter intestinalis</name>
    <dbReference type="NCBI Taxonomy" id="28122"/>
    <lineage>
        <taxon>Bacteria</taxon>
        <taxon>Pseudomonadati</taxon>
        <taxon>Fibrobacterota</taxon>
        <taxon>Fibrobacteria</taxon>
        <taxon>Fibrobacterales</taxon>
        <taxon>Fibrobacteraceae</taxon>
        <taxon>Fibrobacter</taxon>
    </lineage>
</organism>
<sequence length="719" mass="81657">MIQDRQRKIFHESWYRLAGSRIALRSSVRIHRQIYRGVLWYVLYEPFTNQYFRLPQGAYSFVSRLSVSRTVGEIWNSMLESGEGDIPGQGEVIEMLAQLYQANMLLYDGVEDGTKLFDRDKKKTRKKVKSTLLNIFFLRIPVFDPDPLLNRLRWLIRILLSTPMMLVWLATVIVAVKYGVENFDALKDQSVGFLAPSNIGWVYVCTVFVKLFHEFGHASVVKKYGGEVHTLGVMFMLLAPLPYVDATASWSFRKKRHRAFVGAAGMLFEFFIASVALILWANLGGGTVRALCYNVFIICSVSTVLFNVNPLMRFDGYYILTDLLDMPNLQQHSVRHLQYLLERYAFRKRDAEPVAFRASEKLIYTVYGISSAVYRFFLFAGFIVAISAHYLILSFVMGVLLCLTMVVIPVGKFFRYVFWGPGLSQVRNRAAVLTVAFFALLFAALFYLSVPDTFTAPGVLEARHYENTIANEGGFATRLYRESYSAVRKGDTLVLLENLEIKYAAEAKRSEIQEARQMYYRALNEAPEDMHPLEKRLSVLKQELEELERSESELALVAGMDGIWSAPGIEDYQGRWVGKGDSLGILLDTTAFDFLAVVNQEDGARLFTDKPVRASVRLHGDVFKELKVVSAMAIPSAQDRLPSNALGWLGGGEVETKSDGYSEQTAEPVYLVRAEMPDSMDVRRLHGRTGKIRIQLGYAPLAVQGIRKVRQALQKYYKM</sequence>
<dbReference type="GO" id="GO:0004222">
    <property type="term" value="F:metalloendopeptidase activity"/>
    <property type="evidence" value="ECO:0007669"/>
    <property type="project" value="InterPro"/>
</dbReference>
<feature type="transmembrane region" description="Helical" evidence="2">
    <location>
        <begin position="287"/>
        <end position="308"/>
    </location>
</feature>
<feature type="transmembrane region" description="Helical" evidence="2">
    <location>
        <begin position="430"/>
        <end position="450"/>
    </location>
</feature>
<gene>
    <name evidence="3" type="ORF">SAMN05720469_1057</name>
</gene>
<evidence type="ECO:0000313" key="4">
    <source>
        <dbReference type="Proteomes" id="UP000184275"/>
    </source>
</evidence>
<dbReference type="GO" id="GO:0031293">
    <property type="term" value="P:membrane protein intracellular domain proteolysis"/>
    <property type="evidence" value="ECO:0007669"/>
    <property type="project" value="TreeGrafter"/>
</dbReference>
<keyword evidence="2" id="KW-0472">Membrane</keyword>
<dbReference type="PANTHER" id="PTHR13325:SF3">
    <property type="entry name" value="MEMBRANE-BOUND TRANSCRIPTION FACTOR SITE-2 PROTEASE"/>
    <property type="match status" value="1"/>
</dbReference>
<name>A0A1M6S248_9BACT</name>
<evidence type="ECO:0000256" key="2">
    <source>
        <dbReference type="SAM" id="Phobius"/>
    </source>
</evidence>
<keyword evidence="3" id="KW-0645">Protease</keyword>
<feature type="transmembrane region" description="Helical" evidence="2">
    <location>
        <begin position="191"/>
        <end position="212"/>
    </location>
</feature>
<dbReference type="AlphaFoldDB" id="A0A1M6S248"/>
<protein>
    <submittedName>
        <fullName evidence="3">Putative peptide zinc metalloprotease protein</fullName>
    </submittedName>
</protein>
<dbReference type="Proteomes" id="UP000184275">
    <property type="component" value="Unassembled WGS sequence"/>
</dbReference>
<dbReference type="InterPro" id="IPR001193">
    <property type="entry name" value="MBTPS2"/>
</dbReference>
<reference evidence="4" key="1">
    <citation type="submission" date="2016-11" db="EMBL/GenBank/DDBJ databases">
        <authorList>
            <person name="Varghese N."/>
            <person name="Submissions S."/>
        </authorList>
    </citation>
    <scope>NUCLEOTIDE SEQUENCE [LARGE SCALE GENOMIC DNA]</scope>
    <source>
        <strain evidence="4">UWOS</strain>
    </source>
</reference>
<accession>A0A1M6S248</accession>
<proteinExistence type="predicted"/>
<dbReference type="PANTHER" id="PTHR13325">
    <property type="entry name" value="PROTEASE M50 MEMBRANE-BOUND TRANSCRIPTION FACTOR SITE 2 PROTEASE"/>
    <property type="match status" value="1"/>
</dbReference>